<feature type="non-terminal residue" evidence="1">
    <location>
        <position position="201"/>
    </location>
</feature>
<name>A0A0D0ABC0_9AGAM</name>
<keyword evidence="2" id="KW-1185">Reference proteome</keyword>
<dbReference type="EMBL" id="KN835361">
    <property type="protein sequence ID" value="KIK39056.1"/>
    <property type="molecule type" value="Genomic_DNA"/>
</dbReference>
<reference evidence="1 2" key="1">
    <citation type="submission" date="2014-04" db="EMBL/GenBank/DDBJ databases">
        <authorList>
            <consortium name="DOE Joint Genome Institute"/>
            <person name="Kuo A."/>
            <person name="Ruytinx J."/>
            <person name="Rineau F."/>
            <person name="Colpaert J."/>
            <person name="Kohler A."/>
            <person name="Nagy L.G."/>
            <person name="Floudas D."/>
            <person name="Copeland A."/>
            <person name="Barry K.W."/>
            <person name="Cichocki N."/>
            <person name="Veneault-Fourrey C."/>
            <person name="LaButti K."/>
            <person name="Lindquist E.A."/>
            <person name="Lipzen A."/>
            <person name="Lundell T."/>
            <person name="Morin E."/>
            <person name="Murat C."/>
            <person name="Sun H."/>
            <person name="Tunlid A."/>
            <person name="Henrissat B."/>
            <person name="Grigoriev I.V."/>
            <person name="Hibbett D.S."/>
            <person name="Martin F."/>
            <person name="Nordberg H.P."/>
            <person name="Cantor M.N."/>
            <person name="Hua S.X."/>
        </authorList>
    </citation>
    <scope>NUCLEOTIDE SEQUENCE [LARGE SCALE GENOMIC DNA]</scope>
    <source>
        <strain evidence="1 2">UH-Slu-Lm8-n1</strain>
    </source>
</reference>
<dbReference type="AlphaFoldDB" id="A0A0D0ABC0"/>
<proteinExistence type="predicted"/>
<organism evidence="1 2">
    <name type="scientific">Suillus luteus UH-Slu-Lm8-n1</name>
    <dbReference type="NCBI Taxonomy" id="930992"/>
    <lineage>
        <taxon>Eukaryota</taxon>
        <taxon>Fungi</taxon>
        <taxon>Dikarya</taxon>
        <taxon>Basidiomycota</taxon>
        <taxon>Agaricomycotina</taxon>
        <taxon>Agaricomycetes</taxon>
        <taxon>Agaricomycetidae</taxon>
        <taxon>Boletales</taxon>
        <taxon>Suillineae</taxon>
        <taxon>Suillaceae</taxon>
        <taxon>Suillus</taxon>
    </lineage>
</organism>
<dbReference type="Proteomes" id="UP000054485">
    <property type="component" value="Unassembled WGS sequence"/>
</dbReference>
<evidence type="ECO:0000313" key="1">
    <source>
        <dbReference type="EMBL" id="KIK39056.1"/>
    </source>
</evidence>
<reference evidence="2" key="2">
    <citation type="submission" date="2015-01" db="EMBL/GenBank/DDBJ databases">
        <title>Evolutionary Origins and Diversification of the Mycorrhizal Mutualists.</title>
        <authorList>
            <consortium name="DOE Joint Genome Institute"/>
            <consortium name="Mycorrhizal Genomics Consortium"/>
            <person name="Kohler A."/>
            <person name="Kuo A."/>
            <person name="Nagy L.G."/>
            <person name="Floudas D."/>
            <person name="Copeland A."/>
            <person name="Barry K.W."/>
            <person name="Cichocki N."/>
            <person name="Veneault-Fourrey C."/>
            <person name="LaButti K."/>
            <person name="Lindquist E.A."/>
            <person name="Lipzen A."/>
            <person name="Lundell T."/>
            <person name="Morin E."/>
            <person name="Murat C."/>
            <person name="Riley R."/>
            <person name="Ohm R."/>
            <person name="Sun H."/>
            <person name="Tunlid A."/>
            <person name="Henrissat B."/>
            <person name="Grigoriev I.V."/>
            <person name="Hibbett D.S."/>
            <person name="Martin F."/>
        </authorList>
    </citation>
    <scope>NUCLEOTIDE SEQUENCE [LARGE SCALE GENOMIC DNA]</scope>
    <source>
        <strain evidence="2">UH-Slu-Lm8-n1</strain>
    </source>
</reference>
<protein>
    <submittedName>
        <fullName evidence="1">Uncharacterized protein</fullName>
    </submittedName>
</protein>
<sequence length="201" mass="22804">LVGRRTDEVNVLLEENFKAIDGIFNDLVAKTGLPLQQVSHAYHKARGRIHSAFNHWNTYGHYLKVNRKQELRRLGNIEVADAAQITPAIRAECYKAFRAAFPDTWQEILETFEQVEVRSVGPQTVSQRTQEFSKIWRKVVTTVDTAAAKHGFEAVFIICGKVVNQDTSLGYIHETPGAESFWQTRCRADKDAMIGHLKAHV</sequence>
<dbReference type="OrthoDB" id="2622919at2759"/>
<evidence type="ECO:0000313" key="2">
    <source>
        <dbReference type="Proteomes" id="UP000054485"/>
    </source>
</evidence>
<dbReference type="HOGENOM" id="CLU_088645_1_0_1"/>
<accession>A0A0D0ABC0</accession>
<gene>
    <name evidence="1" type="ORF">CY34DRAFT_58337</name>
</gene>
<feature type="non-terminal residue" evidence="1">
    <location>
        <position position="1"/>
    </location>
</feature>
<dbReference type="InParanoid" id="A0A0D0ABC0"/>
<dbReference type="STRING" id="930992.A0A0D0ABC0"/>